<feature type="transmembrane region" description="Helical" evidence="7">
    <location>
        <begin position="65"/>
        <end position="83"/>
    </location>
</feature>
<keyword evidence="5 7" id="KW-1133">Transmembrane helix</keyword>
<keyword evidence="6 7" id="KW-0472">Membrane</keyword>
<evidence type="ECO:0000256" key="5">
    <source>
        <dbReference type="ARBA" id="ARBA00022989"/>
    </source>
</evidence>
<comment type="similarity">
    <text evidence="2">Belongs to the MgtC/SapB family.</text>
</comment>
<comment type="subcellular location">
    <subcellularLocation>
        <location evidence="1">Cell membrane</location>
        <topology evidence="1">Multi-pass membrane protein</topology>
    </subcellularLocation>
</comment>
<evidence type="ECO:0000256" key="1">
    <source>
        <dbReference type="ARBA" id="ARBA00004651"/>
    </source>
</evidence>
<comment type="caution">
    <text evidence="9">The sequence shown here is derived from an EMBL/GenBank/DDBJ whole genome shotgun (WGS) entry which is preliminary data.</text>
</comment>
<feature type="transmembrane region" description="Helical" evidence="7">
    <location>
        <begin position="31"/>
        <end position="53"/>
    </location>
</feature>
<name>A0A1G2R4Y1_9BACT</name>
<sequence>MIFQLILALALGGMLGVEREAAGKPAGMRTYALVSMGSALFTIVSLGIFHEMAGQAGVVLDPSRIAYAIALGIGFIGGGSILHRSTQVEGITTAAGIWVAGAIGLAVGMEFYLIAIFATALSFFVFSGLRPVKKFVKEKAKK</sequence>
<evidence type="ECO:0000313" key="9">
    <source>
        <dbReference type="EMBL" id="OHA67873.1"/>
    </source>
</evidence>
<dbReference type="Pfam" id="PF02308">
    <property type="entry name" value="MgtC"/>
    <property type="match status" value="1"/>
</dbReference>
<dbReference type="GO" id="GO:0005886">
    <property type="term" value="C:plasma membrane"/>
    <property type="evidence" value="ECO:0007669"/>
    <property type="project" value="UniProtKB-SubCell"/>
</dbReference>
<evidence type="ECO:0000259" key="8">
    <source>
        <dbReference type="Pfam" id="PF02308"/>
    </source>
</evidence>
<proteinExistence type="inferred from homology"/>
<dbReference type="EMBL" id="MHTV01000002">
    <property type="protein sequence ID" value="OHA67873.1"/>
    <property type="molecule type" value="Genomic_DNA"/>
</dbReference>
<accession>A0A1G2R4Y1</accession>
<evidence type="ECO:0000256" key="4">
    <source>
        <dbReference type="ARBA" id="ARBA00022692"/>
    </source>
</evidence>
<evidence type="ECO:0000256" key="6">
    <source>
        <dbReference type="ARBA" id="ARBA00023136"/>
    </source>
</evidence>
<dbReference type="PRINTS" id="PR01837">
    <property type="entry name" value="MGTCSAPBPROT"/>
</dbReference>
<evidence type="ECO:0000256" key="3">
    <source>
        <dbReference type="ARBA" id="ARBA00022475"/>
    </source>
</evidence>
<dbReference type="PANTHER" id="PTHR33778">
    <property type="entry name" value="PROTEIN MGTC"/>
    <property type="match status" value="1"/>
</dbReference>
<reference evidence="9 10" key="1">
    <citation type="journal article" date="2016" name="Nat. Commun.">
        <title>Thousands of microbial genomes shed light on interconnected biogeochemical processes in an aquifer system.</title>
        <authorList>
            <person name="Anantharaman K."/>
            <person name="Brown C.T."/>
            <person name="Hug L.A."/>
            <person name="Sharon I."/>
            <person name="Castelle C.J."/>
            <person name="Probst A.J."/>
            <person name="Thomas B.C."/>
            <person name="Singh A."/>
            <person name="Wilkins M.J."/>
            <person name="Karaoz U."/>
            <person name="Brodie E.L."/>
            <person name="Williams K.H."/>
            <person name="Hubbard S.S."/>
            <person name="Banfield J.F."/>
        </authorList>
    </citation>
    <scope>NUCLEOTIDE SEQUENCE [LARGE SCALE GENOMIC DNA]</scope>
</reference>
<protein>
    <recommendedName>
        <fullName evidence="8">MgtC/SapB/SrpB/YhiD N-terminal domain-containing protein</fullName>
    </recommendedName>
</protein>
<dbReference type="PANTHER" id="PTHR33778:SF1">
    <property type="entry name" value="MAGNESIUM TRANSPORTER YHID-RELATED"/>
    <property type="match status" value="1"/>
</dbReference>
<evidence type="ECO:0000256" key="2">
    <source>
        <dbReference type="ARBA" id="ARBA00009298"/>
    </source>
</evidence>
<keyword evidence="3" id="KW-1003">Cell membrane</keyword>
<feature type="transmembrane region" description="Helical" evidence="7">
    <location>
        <begin position="95"/>
        <end position="126"/>
    </location>
</feature>
<gene>
    <name evidence="9" type="ORF">A3C04_02965</name>
</gene>
<feature type="domain" description="MgtC/SapB/SrpB/YhiD N-terminal" evidence="8">
    <location>
        <begin position="5"/>
        <end position="134"/>
    </location>
</feature>
<keyword evidence="4 7" id="KW-0812">Transmembrane</keyword>
<organism evidence="9 10">
    <name type="scientific">Candidatus Wildermuthbacteria bacterium RIFCSPHIGHO2_02_FULL_45_25</name>
    <dbReference type="NCBI Taxonomy" id="1802450"/>
    <lineage>
        <taxon>Bacteria</taxon>
        <taxon>Candidatus Wildermuthiibacteriota</taxon>
    </lineage>
</organism>
<dbReference type="InterPro" id="IPR049177">
    <property type="entry name" value="MgtC_SapB_SrpB_YhiD_N"/>
</dbReference>
<dbReference type="AlphaFoldDB" id="A0A1G2R4Y1"/>
<dbReference type="InterPro" id="IPR003416">
    <property type="entry name" value="MgtC/SapB/SrpB/YhiD_fam"/>
</dbReference>
<dbReference type="Proteomes" id="UP000178092">
    <property type="component" value="Unassembled WGS sequence"/>
</dbReference>
<evidence type="ECO:0000313" key="10">
    <source>
        <dbReference type="Proteomes" id="UP000178092"/>
    </source>
</evidence>
<evidence type="ECO:0000256" key="7">
    <source>
        <dbReference type="SAM" id="Phobius"/>
    </source>
</evidence>